<proteinExistence type="predicted"/>
<accession>A0ABW2GR22</accession>
<protein>
    <submittedName>
        <fullName evidence="2">Uncharacterized protein</fullName>
    </submittedName>
</protein>
<reference evidence="3" key="1">
    <citation type="journal article" date="2019" name="Int. J. Syst. Evol. Microbiol.">
        <title>The Global Catalogue of Microorganisms (GCM) 10K type strain sequencing project: providing services to taxonomists for standard genome sequencing and annotation.</title>
        <authorList>
            <consortium name="The Broad Institute Genomics Platform"/>
            <consortium name="The Broad Institute Genome Sequencing Center for Infectious Disease"/>
            <person name="Wu L."/>
            <person name="Ma J."/>
        </authorList>
    </citation>
    <scope>NUCLEOTIDE SEQUENCE [LARGE SCALE GENOMIC DNA]</scope>
    <source>
        <strain evidence="3">CGMCC 1.9106</strain>
    </source>
</reference>
<dbReference type="RefSeq" id="WP_376804816.1">
    <property type="nucleotide sequence ID" value="NZ_JBHTAC010000002.1"/>
</dbReference>
<feature type="region of interest" description="Disordered" evidence="1">
    <location>
        <begin position="141"/>
        <end position="189"/>
    </location>
</feature>
<sequence>MSLTKDDGPAPAGFTAALEAGGYGLPDPSTAGHGHAHGVDGVSTSVRTAVHRGREIRIDTTYKITIDGKPLEGGLEVLDNGAVHYHGLPQYALPSAIDMCKRVLDYFGTEPPAVDELGCLTGEHGEHCGNGTTCCVPDQAHQHGTDHEHGTSHQHGEHQHGEPEAPQPVPAQPQPHDHDQHEHHGEGHR</sequence>
<name>A0ABW2GR22_9ACTN</name>
<gene>
    <name evidence="2" type="ORF">ACFQO7_02510</name>
</gene>
<evidence type="ECO:0000313" key="2">
    <source>
        <dbReference type="EMBL" id="MFC7241344.1"/>
    </source>
</evidence>
<comment type="caution">
    <text evidence="2">The sequence shown here is derived from an EMBL/GenBank/DDBJ whole genome shotgun (WGS) entry which is preliminary data.</text>
</comment>
<evidence type="ECO:0000256" key="1">
    <source>
        <dbReference type="SAM" id="MobiDB-lite"/>
    </source>
</evidence>
<organism evidence="2 3">
    <name type="scientific">Catellatospora aurea</name>
    <dbReference type="NCBI Taxonomy" id="1337874"/>
    <lineage>
        <taxon>Bacteria</taxon>
        <taxon>Bacillati</taxon>
        <taxon>Actinomycetota</taxon>
        <taxon>Actinomycetes</taxon>
        <taxon>Micromonosporales</taxon>
        <taxon>Micromonosporaceae</taxon>
        <taxon>Catellatospora</taxon>
    </lineage>
</organism>
<evidence type="ECO:0000313" key="3">
    <source>
        <dbReference type="Proteomes" id="UP001596392"/>
    </source>
</evidence>
<dbReference type="Proteomes" id="UP001596392">
    <property type="component" value="Unassembled WGS sequence"/>
</dbReference>
<keyword evidence="3" id="KW-1185">Reference proteome</keyword>
<feature type="compositionally biased region" description="Basic and acidic residues" evidence="1">
    <location>
        <begin position="175"/>
        <end position="189"/>
    </location>
</feature>
<dbReference type="EMBL" id="JBHTAC010000002">
    <property type="protein sequence ID" value="MFC7241344.1"/>
    <property type="molecule type" value="Genomic_DNA"/>
</dbReference>
<feature type="compositionally biased region" description="Basic and acidic residues" evidence="1">
    <location>
        <begin position="141"/>
        <end position="163"/>
    </location>
</feature>